<dbReference type="AlphaFoldDB" id="A0A1Y2FEG6"/>
<dbReference type="EMBL" id="MCGR01000021">
    <property type="protein sequence ID" value="ORY82313.1"/>
    <property type="molecule type" value="Genomic_DNA"/>
</dbReference>
<sequence length="275" mass="30160">MELYISPVELKAIQQLPEHVKVKHEAWGLIAAGFAASLGVLGVLGSTAGLGYYVLLYHRQVWWEYGAGAAFALLSLIFTGLLSHDIRTLQDPIQLVLDIVRLEFCSLAASALLIVLYFKVKVLNPETVFNMGCTVDCPSKYAWFRIGPLVIGCFNIFLAIVQLILFIRMFRNPLVNPPPLPINSNPSPNQPLLARNPRPAELSSSDDLTEGEEEDFRVGVAATSLEQFSSGDEMAWGDGRMRFGGEQPGARRIEAYPLGLMGGDGRSRVRGVARA</sequence>
<feature type="transmembrane region" description="Helical" evidence="2">
    <location>
        <begin position="26"/>
        <end position="55"/>
    </location>
</feature>
<feature type="transmembrane region" description="Helical" evidence="2">
    <location>
        <begin position="95"/>
        <end position="118"/>
    </location>
</feature>
<proteinExistence type="predicted"/>
<feature type="region of interest" description="Disordered" evidence="1">
    <location>
        <begin position="181"/>
        <end position="213"/>
    </location>
</feature>
<evidence type="ECO:0000313" key="3">
    <source>
        <dbReference type="EMBL" id="ORY82313.1"/>
    </source>
</evidence>
<keyword evidence="2" id="KW-1133">Transmembrane helix</keyword>
<reference evidence="3 4" key="1">
    <citation type="submission" date="2016-07" db="EMBL/GenBank/DDBJ databases">
        <title>Pervasive Adenine N6-methylation of Active Genes in Fungi.</title>
        <authorList>
            <consortium name="DOE Joint Genome Institute"/>
            <person name="Mondo S.J."/>
            <person name="Dannebaum R.O."/>
            <person name="Kuo R.C."/>
            <person name="Labutti K."/>
            <person name="Haridas S."/>
            <person name="Kuo A."/>
            <person name="Salamov A."/>
            <person name="Ahrendt S.R."/>
            <person name="Lipzen A."/>
            <person name="Sullivan W."/>
            <person name="Andreopoulos W.B."/>
            <person name="Clum A."/>
            <person name="Lindquist E."/>
            <person name="Daum C."/>
            <person name="Ramamoorthy G.K."/>
            <person name="Gryganskyi A."/>
            <person name="Culley D."/>
            <person name="Magnuson J.K."/>
            <person name="James T.Y."/>
            <person name="O'Malley M.A."/>
            <person name="Stajich J.E."/>
            <person name="Spatafora J.W."/>
            <person name="Visel A."/>
            <person name="Grigoriev I.V."/>
        </authorList>
    </citation>
    <scope>NUCLEOTIDE SEQUENCE [LARGE SCALE GENOMIC DNA]</scope>
    <source>
        <strain evidence="3 4">62-1032</strain>
    </source>
</reference>
<feature type="compositionally biased region" description="Low complexity" evidence="1">
    <location>
        <begin position="182"/>
        <end position="193"/>
    </location>
</feature>
<evidence type="ECO:0008006" key="5">
    <source>
        <dbReference type="Google" id="ProtNLM"/>
    </source>
</evidence>
<protein>
    <recommendedName>
        <fullName evidence="5">Transmembrane protein</fullName>
    </recommendedName>
</protein>
<keyword evidence="2" id="KW-0812">Transmembrane</keyword>
<feature type="transmembrane region" description="Helical" evidence="2">
    <location>
        <begin position="146"/>
        <end position="167"/>
    </location>
</feature>
<comment type="caution">
    <text evidence="3">The sequence shown here is derived from an EMBL/GenBank/DDBJ whole genome shotgun (WGS) entry which is preliminary data.</text>
</comment>
<dbReference type="InParanoid" id="A0A1Y2FEG6"/>
<dbReference type="Proteomes" id="UP000193467">
    <property type="component" value="Unassembled WGS sequence"/>
</dbReference>
<evidence type="ECO:0000313" key="4">
    <source>
        <dbReference type="Proteomes" id="UP000193467"/>
    </source>
</evidence>
<feature type="transmembrane region" description="Helical" evidence="2">
    <location>
        <begin position="61"/>
        <end position="83"/>
    </location>
</feature>
<name>A0A1Y2FEG6_9BASI</name>
<organism evidence="3 4">
    <name type="scientific">Leucosporidium creatinivorum</name>
    <dbReference type="NCBI Taxonomy" id="106004"/>
    <lineage>
        <taxon>Eukaryota</taxon>
        <taxon>Fungi</taxon>
        <taxon>Dikarya</taxon>
        <taxon>Basidiomycota</taxon>
        <taxon>Pucciniomycotina</taxon>
        <taxon>Microbotryomycetes</taxon>
        <taxon>Leucosporidiales</taxon>
        <taxon>Leucosporidium</taxon>
    </lineage>
</organism>
<evidence type="ECO:0000256" key="1">
    <source>
        <dbReference type="SAM" id="MobiDB-lite"/>
    </source>
</evidence>
<keyword evidence="4" id="KW-1185">Reference proteome</keyword>
<evidence type="ECO:0000256" key="2">
    <source>
        <dbReference type="SAM" id="Phobius"/>
    </source>
</evidence>
<gene>
    <name evidence="3" type="ORF">BCR35DRAFT_303693</name>
</gene>
<accession>A0A1Y2FEG6</accession>
<keyword evidence="2" id="KW-0472">Membrane</keyword>